<evidence type="ECO:0000256" key="3">
    <source>
        <dbReference type="ARBA" id="ARBA00022553"/>
    </source>
</evidence>
<dbReference type="FunFam" id="3.40.930.10:FF:000009">
    <property type="entry name" value="PTS system, fructose specific IIABC component"/>
    <property type="match status" value="1"/>
</dbReference>
<dbReference type="NCBIfam" id="TIGR00848">
    <property type="entry name" value="fruA"/>
    <property type="match status" value="1"/>
</dbReference>
<keyword evidence="2" id="KW-0813">Transport</keyword>
<reference evidence="10 12" key="2">
    <citation type="submission" date="2018-06" db="EMBL/GenBank/DDBJ databases">
        <authorList>
            <consortium name="Pathogen Informatics"/>
            <person name="Doyle S."/>
        </authorList>
    </citation>
    <scope>NUCLEOTIDE SEQUENCE [LARGE SCALE GENOMIC DNA]</scope>
    <source>
        <strain evidence="10 12">NCTC8129</strain>
    </source>
</reference>
<evidence type="ECO:0000313" key="9">
    <source>
        <dbReference type="EMBL" id="PEH46137.1"/>
    </source>
</evidence>
<proteinExistence type="predicted"/>
<keyword evidence="3" id="KW-0597">Phosphoprotein</keyword>
<dbReference type="PANTHER" id="PTHR47738">
    <property type="entry name" value="PTS SYSTEM FRUCTOSE-LIKE EIIA COMPONENT-RELATED"/>
    <property type="match status" value="1"/>
</dbReference>
<evidence type="ECO:0000259" key="7">
    <source>
        <dbReference type="PROSITE" id="PS51094"/>
    </source>
</evidence>
<dbReference type="CDD" id="cd00211">
    <property type="entry name" value="PTS_IIA_fru"/>
    <property type="match status" value="1"/>
</dbReference>
<evidence type="ECO:0000313" key="13">
    <source>
        <dbReference type="Proteomes" id="UP000326078"/>
    </source>
</evidence>
<evidence type="ECO:0000256" key="6">
    <source>
        <dbReference type="ARBA" id="ARBA00022683"/>
    </source>
</evidence>
<reference evidence="9 11" key="1">
    <citation type="submission" date="2017-09" db="EMBL/GenBank/DDBJ databases">
        <title>FDA dAtabase for Regulatory Grade micrObial Sequences (FDA-ARGOS): Supporting development and validation of Infectious Disease Dx tests.</title>
        <authorList>
            <person name="Minogue T."/>
            <person name="Wolcott M."/>
            <person name="Wasieloski L."/>
            <person name="Aguilar W."/>
            <person name="Moore D."/>
            <person name="Tallon L.J."/>
            <person name="Sadzewicz L."/>
            <person name="Ott S."/>
            <person name="Zhao X."/>
            <person name="Nagaraj S."/>
            <person name="Vavikolanu K."/>
            <person name="Aluvathingal J."/>
            <person name="Nadendla S."/>
            <person name="Sichtig H."/>
        </authorList>
    </citation>
    <scope>NUCLEOTIDE SEQUENCE [LARGE SCALE GENOMIC DNA]</scope>
    <source>
        <strain evidence="9 11">FDAARGOS_396</strain>
    </source>
</reference>
<dbReference type="InterPro" id="IPR016152">
    <property type="entry name" value="PTrfase/Anion_transptr"/>
</dbReference>
<sequence>MGVKNETEFSIADVITEELIYLEMKAKTKEEVIRELSELLEKNGSITNVDEFLKDVFQREKEGMTGIGNGLAIPHGKSKSVLKTCLAVGKVSTPIKWETLDDQPVQVIILFAVKDTDANTVHIKLLQKVAMLLAEETFIDNLIHATTKTEFMALLAKEPSE</sequence>
<dbReference type="EMBL" id="UGIF01000002">
    <property type="protein sequence ID" value="STP28882.1"/>
    <property type="molecule type" value="Genomic_DNA"/>
</dbReference>
<dbReference type="InterPro" id="IPR002178">
    <property type="entry name" value="PTS_EIIA_type-2_dom"/>
</dbReference>
<keyword evidence="5" id="KW-0808">Transferase</keyword>
<accession>A0A2A7SR44</accession>
<evidence type="ECO:0000313" key="11">
    <source>
        <dbReference type="Proteomes" id="UP000220669"/>
    </source>
</evidence>
<dbReference type="InterPro" id="IPR051541">
    <property type="entry name" value="PTS_SugarTrans_NitroReg"/>
</dbReference>
<dbReference type="OrthoDB" id="95460at2"/>
<keyword evidence="6" id="KW-0598">Phosphotransferase system</keyword>
<evidence type="ECO:0000313" key="10">
    <source>
        <dbReference type="EMBL" id="STP28882.1"/>
    </source>
</evidence>
<evidence type="ECO:0000313" key="12">
    <source>
        <dbReference type="Proteomes" id="UP000254070"/>
    </source>
</evidence>
<dbReference type="PROSITE" id="PS00372">
    <property type="entry name" value="PTS_EIIA_TYPE_2_HIS"/>
    <property type="match status" value="1"/>
</dbReference>
<evidence type="ECO:0000256" key="1">
    <source>
        <dbReference type="ARBA" id="ARBA00004496"/>
    </source>
</evidence>
<dbReference type="AlphaFoldDB" id="A0A2A7SR44"/>
<dbReference type="EMBL" id="VYUT01000012">
    <property type="protein sequence ID" value="KAA9205014.1"/>
    <property type="molecule type" value="Genomic_DNA"/>
</dbReference>
<keyword evidence="4 8" id="KW-0762">Sugar transport</keyword>
<reference evidence="8 13" key="3">
    <citation type="submission" date="2019-09" db="EMBL/GenBank/DDBJ databases">
        <title>Vancomyinc resistant enterococci isolated from farm animals in Switzerland.</title>
        <authorList>
            <person name="Stevens M.J.A."/>
            <person name="Stephan R."/>
            <person name="Morach M."/>
            <person name="Nuesch-Inderbinen M."/>
        </authorList>
    </citation>
    <scope>NUCLEOTIDE SEQUENCE [LARGE SCALE GENOMIC DNA]</scope>
    <source>
        <strain evidence="8 13">GH27</strain>
    </source>
</reference>
<gene>
    <name evidence="10" type="primary">hrsA</name>
    <name evidence="9" type="ORF">CRM96_14635</name>
    <name evidence="8" type="ORF">F6X95_09195</name>
    <name evidence="10" type="ORF">NCTC8129_01067</name>
</gene>
<protein>
    <submittedName>
        <fullName evidence="9">PTS mannose transporter subunit IIAB</fullName>
    </submittedName>
    <submittedName>
        <fullName evidence="8">PTS sugar transporter subunit IIA</fullName>
    </submittedName>
    <submittedName>
        <fullName evidence="10">PTS system, fructose subfamily, IIA component</fullName>
    </submittedName>
</protein>
<organism evidence="8 13">
    <name type="scientific">Enterococcus durans</name>
    <dbReference type="NCBI Taxonomy" id="53345"/>
    <lineage>
        <taxon>Bacteria</taxon>
        <taxon>Bacillati</taxon>
        <taxon>Bacillota</taxon>
        <taxon>Bacilli</taxon>
        <taxon>Lactobacillales</taxon>
        <taxon>Enterococcaceae</taxon>
        <taxon>Enterococcus</taxon>
    </lineage>
</organism>
<dbReference type="Pfam" id="PF00359">
    <property type="entry name" value="PTS_EIIA_2"/>
    <property type="match status" value="1"/>
</dbReference>
<dbReference type="GO" id="GO:0005737">
    <property type="term" value="C:cytoplasm"/>
    <property type="evidence" value="ECO:0007669"/>
    <property type="project" value="UniProtKB-SubCell"/>
</dbReference>
<dbReference type="InterPro" id="IPR004715">
    <property type="entry name" value="PTS_IIA_fruc"/>
</dbReference>
<feature type="domain" description="PTS EIIA type-2" evidence="7">
    <location>
        <begin position="13"/>
        <end position="158"/>
    </location>
</feature>
<dbReference type="Gene3D" id="3.40.930.10">
    <property type="entry name" value="Mannitol-specific EII, Chain A"/>
    <property type="match status" value="1"/>
</dbReference>
<dbReference type="GeneID" id="56742765"/>
<dbReference type="EMBL" id="PDEB01000004">
    <property type="protein sequence ID" value="PEH46137.1"/>
    <property type="molecule type" value="Genomic_DNA"/>
</dbReference>
<dbReference type="Proteomes" id="UP000254070">
    <property type="component" value="Unassembled WGS sequence"/>
</dbReference>
<dbReference type="Proteomes" id="UP000220669">
    <property type="component" value="Unassembled WGS sequence"/>
</dbReference>
<evidence type="ECO:0000256" key="4">
    <source>
        <dbReference type="ARBA" id="ARBA00022597"/>
    </source>
</evidence>
<evidence type="ECO:0000313" key="8">
    <source>
        <dbReference type="EMBL" id="KAA9205014.1"/>
    </source>
</evidence>
<dbReference type="GO" id="GO:0009401">
    <property type="term" value="P:phosphoenolpyruvate-dependent sugar phosphotransferase system"/>
    <property type="evidence" value="ECO:0007669"/>
    <property type="project" value="UniProtKB-KW"/>
</dbReference>
<comment type="subcellular location">
    <subcellularLocation>
        <location evidence="1">Cytoplasm</location>
    </subcellularLocation>
</comment>
<dbReference type="Proteomes" id="UP000326078">
    <property type="component" value="Unassembled WGS sequence"/>
</dbReference>
<dbReference type="PROSITE" id="PS51094">
    <property type="entry name" value="PTS_EIIA_TYPE_2"/>
    <property type="match status" value="1"/>
</dbReference>
<dbReference type="SUPFAM" id="SSF55804">
    <property type="entry name" value="Phoshotransferase/anion transport protein"/>
    <property type="match status" value="1"/>
</dbReference>
<dbReference type="GO" id="GO:0016020">
    <property type="term" value="C:membrane"/>
    <property type="evidence" value="ECO:0007669"/>
    <property type="project" value="InterPro"/>
</dbReference>
<dbReference type="GO" id="GO:0008982">
    <property type="term" value="F:protein-N(PI)-phosphohistidine-sugar phosphotransferase activity"/>
    <property type="evidence" value="ECO:0007669"/>
    <property type="project" value="InterPro"/>
</dbReference>
<evidence type="ECO:0000256" key="5">
    <source>
        <dbReference type="ARBA" id="ARBA00022679"/>
    </source>
</evidence>
<name>A0A2A7SR44_9ENTE</name>
<evidence type="ECO:0000256" key="2">
    <source>
        <dbReference type="ARBA" id="ARBA00022448"/>
    </source>
</evidence>
<dbReference type="PANTHER" id="PTHR47738:SF2">
    <property type="entry name" value="PTS SYSTEM FRUCTOSE-LIKE EIIA COMPONENT"/>
    <property type="match status" value="1"/>
</dbReference>
<dbReference type="RefSeq" id="WP_016177183.1">
    <property type="nucleotide sequence ID" value="NZ_CABGIQ010000004.1"/>
</dbReference>
<dbReference type="KEGG" id="edu:LIU_01055"/>